<keyword evidence="2" id="KW-0812">Transmembrane</keyword>
<proteinExistence type="predicted"/>
<feature type="compositionally biased region" description="Low complexity" evidence="1">
    <location>
        <begin position="93"/>
        <end position="109"/>
    </location>
</feature>
<dbReference type="InParanoid" id="A0A1B7N7S1"/>
<evidence type="ECO:0000256" key="2">
    <source>
        <dbReference type="SAM" id="Phobius"/>
    </source>
</evidence>
<feature type="region of interest" description="Disordered" evidence="1">
    <location>
        <begin position="83"/>
        <end position="119"/>
    </location>
</feature>
<feature type="compositionally biased region" description="Basic residues" evidence="1">
    <location>
        <begin position="268"/>
        <end position="279"/>
    </location>
</feature>
<evidence type="ECO:0000313" key="3">
    <source>
        <dbReference type="EMBL" id="OAX40892.1"/>
    </source>
</evidence>
<feature type="region of interest" description="Disordered" evidence="1">
    <location>
        <begin position="1"/>
        <end position="33"/>
    </location>
</feature>
<dbReference type="Proteomes" id="UP000092154">
    <property type="component" value="Unassembled WGS sequence"/>
</dbReference>
<feature type="compositionally biased region" description="Polar residues" evidence="1">
    <location>
        <begin position="83"/>
        <end position="92"/>
    </location>
</feature>
<evidence type="ECO:0000313" key="4">
    <source>
        <dbReference type="Proteomes" id="UP000092154"/>
    </source>
</evidence>
<feature type="region of interest" description="Disordered" evidence="1">
    <location>
        <begin position="532"/>
        <end position="603"/>
    </location>
</feature>
<keyword evidence="4" id="KW-1185">Reference proteome</keyword>
<feature type="region of interest" description="Disordered" evidence="1">
    <location>
        <begin position="426"/>
        <end position="447"/>
    </location>
</feature>
<dbReference type="AlphaFoldDB" id="A0A1B7N7S1"/>
<gene>
    <name evidence="3" type="ORF">K503DRAFT_864294</name>
</gene>
<dbReference type="OrthoDB" id="2756128at2759"/>
<protein>
    <submittedName>
        <fullName evidence="3">Uncharacterized protein</fullName>
    </submittedName>
</protein>
<sequence>MAKQKHQYGSPRSRCPDSQQRRQPYPSPSLSCPSSSVLSILATIAASTHIVDGSPLPLPTPSPPSFLCPLIEHESFQARAPPTTASSSVFYPTSSSLSSASPTSTSSKSGRPLADKYIQGDDGRWRKTDEWTLFGSTCCSASPDIVVQTAQTSAPVSTAQSEQLDSVLPAGWTSSTSSTNETDSIIILSLAIVLAVSICFFMVGCIIWRKRRKKRSTREKKMNDVELKTRHKADVDDLSEDGDKEKEARGKLRVWAKASDRWKANIRHAARRRKNRRHALPTGRLSRPQSPILREVSIPPSSPPSSRRHSIVSSCEDSHAATIHSPENSPTPTQPLPTSVPSSPGIVSSPPAYMSPTSQMRPVTEDYPQEASHVNPDGATSRRESLLFGRHDFPPAPEDDEIPYQPSYAGHIAVDDKAHLARMAGLASAPPANEEGSGESSLPVPESAPAWHEDLEEFQFHPGTATTPETSPFEVGISNLPTPPSKSLLSFRYFDGHSYLEDITALDPIASMPPYEEGPSTLPFEEVLHASAPPLSNDDQAFDHWESGASESSDANGECDTPIPSSPPQPISSRPLCASSYQPSAPPDQASVDRGGALPIYRP</sequence>
<name>A0A1B7N7S1_9AGAM</name>
<accession>A0A1B7N7S1</accession>
<reference evidence="3 4" key="1">
    <citation type="submission" date="2016-06" db="EMBL/GenBank/DDBJ databases">
        <title>Comparative genomics of the ectomycorrhizal sister species Rhizopogon vinicolor and Rhizopogon vesiculosus (Basidiomycota: Boletales) reveals a divergence of the mating type B locus.</title>
        <authorList>
            <consortium name="DOE Joint Genome Institute"/>
            <person name="Mujic A.B."/>
            <person name="Kuo A."/>
            <person name="Tritt A."/>
            <person name="Lipzen A."/>
            <person name="Chen C."/>
            <person name="Johnson J."/>
            <person name="Sharma A."/>
            <person name="Barry K."/>
            <person name="Grigoriev I.V."/>
            <person name="Spatafora J.W."/>
        </authorList>
    </citation>
    <scope>NUCLEOTIDE SEQUENCE [LARGE SCALE GENOMIC DNA]</scope>
    <source>
        <strain evidence="3 4">AM-OR11-026</strain>
    </source>
</reference>
<feature type="region of interest" description="Disordered" evidence="1">
    <location>
        <begin position="268"/>
        <end position="380"/>
    </location>
</feature>
<keyword evidence="2" id="KW-1133">Transmembrane helix</keyword>
<organism evidence="3 4">
    <name type="scientific">Rhizopogon vinicolor AM-OR11-026</name>
    <dbReference type="NCBI Taxonomy" id="1314800"/>
    <lineage>
        <taxon>Eukaryota</taxon>
        <taxon>Fungi</taxon>
        <taxon>Dikarya</taxon>
        <taxon>Basidiomycota</taxon>
        <taxon>Agaricomycotina</taxon>
        <taxon>Agaricomycetes</taxon>
        <taxon>Agaricomycetidae</taxon>
        <taxon>Boletales</taxon>
        <taxon>Suillineae</taxon>
        <taxon>Rhizopogonaceae</taxon>
        <taxon>Rhizopogon</taxon>
    </lineage>
</organism>
<keyword evidence="2" id="KW-0472">Membrane</keyword>
<evidence type="ECO:0000256" key="1">
    <source>
        <dbReference type="SAM" id="MobiDB-lite"/>
    </source>
</evidence>
<feature type="transmembrane region" description="Helical" evidence="2">
    <location>
        <begin position="185"/>
        <end position="208"/>
    </location>
</feature>
<feature type="compositionally biased region" description="Low complexity" evidence="1">
    <location>
        <begin position="337"/>
        <end position="351"/>
    </location>
</feature>
<dbReference type="EMBL" id="KV448197">
    <property type="protein sequence ID" value="OAX40892.1"/>
    <property type="molecule type" value="Genomic_DNA"/>
</dbReference>